<dbReference type="AlphaFoldDB" id="A0A4U0SSH3"/>
<proteinExistence type="predicted"/>
<protein>
    <submittedName>
        <fullName evidence="4">DUF1707 and DUF4190 domain-containing protein</fullName>
    </submittedName>
</protein>
<evidence type="ECO:0000259" key="3">
    <source>
        <dbReference type="Pfam" id="PF13828"/>
    </source>
</evidence>
<dbReference type="InterPro" id="IPR012551">
    <property type="entry name" value="DUF1707_SHOCT-like"/>
</dbReference>
<feature type="domain" description="DUF1707" evidence="2">
    <location>
        <begin position="1"/>
        <end position="53"/>
    </location>
</feature>
<dbReference type="EMBL" id="SUMC01000002">
    <property type="protein sequence ID" value="TKA13144.1"/>
    <property type="molecule type" value="Genomic_DNA"/>
</dbReference>
<keyword evidence="1" id="KW-1133">Transmembrane helix</keyword>
<dbReference type="PANTHER" id="PTHR40763">
    <property type="entry name" value="MEMBRANE PROTEIN-RELATED"/>
    <property type="match status" value="1"/>
</dbReference>
<dbReference type="PANTHER" id="PTHR40763:SF4">
    <property type="entry name" value="DUF1707 DOMAIN-CONTAINING PROTEIN"/>
    <property type="match status" value="1"/>
</dbReference>
<evidence type="ECO:0000259" key="2">
    <source>
        <dbReference type="Pfam" id="PF08044"/>
    </source>
</evidence>
<dbReference type="Pfam" id="PF08044">
    <property type="entry name" value="DUF1707"/>
    <property type="match status" value="1"/>
</dbReference>
<feature type="domain" description="DUF4190" evidence="3">
    <location>
        <begin position="74"/>
        <end position="132"/>
    </location>
</feature>
<keyword evidence="5" id="KW-1185">Reference proteome</keyword>
<accession>A0A4U0SSH3</accession>
<feature type="transmembrane region" description="Helical" evidence="1">
    <location>
        <begin position="74"/>
        <end position="100"/>
    </location>
</feature>
<keyword evidence="1" id="KW-0472">Membrane</keyword>
<keyword evidence="1" id="KW-0812">Transmembrane</keyword>
<feature type="transmembrane region" description="Helical" evidence="1">
    <location>
        <begin position="121"/>
        <end position="144"/>
    </location>
</feature>
<comment type="caution">
    <text evidence="4">The sequence shown here is derived from an EMBL/GenBank/DDBJ whole genome shotgun (WGS) entry which is preliminary data.</text>
</comment>
<evidence type="ECO:0000313" key="4">
    <source>
        <dbReference type="EMBL" id="TKA13144.1"/>
    </source>
</evidence>
<dbReference type="Pfam" id="PF13828">
    <property type="entry name" value="DUF4190"/>
    <property type="match status" value="1"/>
</dbReference>
<reference evidence="4 5" key="1">
    <citation type="submission" date="2019-04" db="EMBL/GenBank/DDBJ databases">
        <title>Streptomyces oryziradicis sp. nov., a novel actinomycete isolated from rhizosphere soil of rice (Oryza sativa L.).</title>
        <authorList>
            <person name="Li C."/>
        </authorList>
    </citation>
    <scope>NUCLEOTIDE SEQUENCE [LARGE SCALE GENOMIC DNA]</scope>
    <source>
        <strain evidence="4 5">NEAU-C40</strain>
    </source>
</reference>
<organism evidence="4 5">
    <name type="scientific">Actinacidiphila oryziradicis</name>
    <dbReference type="NCBI Taxonomy" id="2571141"/>
    <lineage>
        <taxon>Bacteria</taxon>
        <taxon>Bacillati</taxon>
        <taxon>Actinomycetota</taxon>
        <taxon>Actinomycetes</taxon>
        <taxon>Kitasatosporales</taxon>
        <taxon>Streptomycetaceae</taxon>
        <taxon>Actinacidiphila</taxon>
    </lineage>
</organism>
<evidence type="ECO:0000256" key="1">
    <source>
        <dbReference type="SAM" id="Phobius"/>
    </source>
</evidence>
<sequence>MLASDAAREGAVEILKGAYAEGRLLMEEYDDRVGRAYQARTYGELDAVIGDIPQPQPLPPVFRPALLPRTNSKAVAALICGVGGIFVGITAIPAIVLGHMARREIRRTGERGDSMAVGGMVLGYVVTLIMVALVALIVVAVWAANGVSSTTWP</sequence>
<evidence type="ECO:0000313" key="5">
    <source>
        <dbReference type="Proteomes" id="UP000305778"/>
    </source>
</evidence>
<gene>
    <name evidence="4" type="ORF">FCI23_02930</name>
</gene>
<dbReference type="Proteomes" id="UP000305778">
    <property type="component" value="Unassembled WGS sequence"/>
</dbReference>
<name>A0A4U0SSH3_9ACTN</name>
<dbReference type="InterPro" id="IPR025241">
    <property type="entry name" value="DUF4190"/>
</dbReference>
<dbReference type="OrthoDB" id="4374883at2"/>